<sequence>MEQELEQIDKWLSQYGSEESIATASELDGFLTAIVSGPKMIAPSVWYSAIWGEGHEPSWQSQKEAERFMQLAIDLMNHAAQTLSHAPEDYEALFLIDEDEQVIVEAWCFGYMRGAELGGWVDDEQDDELTELLAVIALHCSEEGQAVIDGFSDEEREAALALVEASAIELHAYWLARREPLEPIRREAPKVGRNDPCPCGSGKKHKQCCMP</sequence>
<dbReference type="Proteomes" id="UP000198512">
    <property type="component" value="Unassembled WGS sequence"/>
</dbReference>
<dbReference type="Gene3D" id="3.10.450.50">
    <property type="match status" value="1"/>
</dbReference>
<dbReference type="EMBL" id="FOFP01000001">
    <property type="protein sequence ID" value="SEP61821.1"/>
    <property type="molecule type" value="Genomic_DNA"/>
</dbReference>
<keyword evidence="2" id="KW-1185">Reference proteome</keyword>
<name>A0ABY1B071_9PSED</name>
<dbReference type="InterPro" id="IPR036255">
    <property type="entry name" value="YgfB-like_sf"/>
</dbReference>
<dbReference type="InterPro" id="IPR004027">
    <property type="entry name" value="SEC_C_motif"/>
</dbReference>
<gene>
    <name evidence="1" type="ORF">SAMN05216600_101104</name>
</gene>
<dbReference type="InterPro" id="IPR011978">
    <property type="entry name" value="YgfB-like"/>
</dbReference>
<reference evidence="1 2" key="1">
    <citation type="submission" date="2016-10" db="EMBL/GenBank/DDBJ databases">
        <authorList>
            <person name="Varghese N."/>
            <person name="Submissions S."/>
        </authorList>
    </citation>
    <scope>NUCLEOTIDE SEQUENCE [LARGE SCALE GENOMIC DNA]</scope>
    <source>
        <strain evidence="1 2">CIP 109853</strain>
    </source>
</reference>
<dbReference type="Pfam" id="PF03695">
    <property type="entry name" value="UPF0149"/>
    <property type="match status" value="1"/>
</dbReference>
<organism evidence="1 2">
    <name type="scientific">Pseudomonas cuatrocienegasensis</name>
    <dbReference type="NCBI Taxonomy" id="543360"/>
    <lineage>
        <taxon>Bacteria</taxon>
        <taxon>Pseudomonadati</taxon>
        <taxon>Pseudomonadota</taxon>
        <taxon>Gammaproteobacteria</taxon>
        <taxon>Pseudomonadales</taxon>
        <taxon>Pseudomonadaceae</taxon>
        <taxon>Pseudomonas</taxon>
    </lineage>
</organism>
<evidence type="ECO:0000313" key="2">
    <source>
        <dbReference type="Proteomes" id="UP000198512"/>
    </source>
</evidence>
<evidence type="ECO:0008006" key="3">
    <source>
        <dbReference type="Google" id="ProtNLM"/>
    </source>
</evidence>
<accession>A0ABY1B071</accession>
<dbReference type="NCBIfam" id="NF007704">
    <property type="entry name" value="PRK10396.1"/>
    <property type="match status" value="1"/>
</dbReference>
<dbReference type="NCBIfam" id="TIGR02292">
    <property type="entry name" value="ygfB_yecA"/>
    <property type="match status" value="1"/>
</dbReference>
<dbReference type="Pfam" id="PF02810">
    <property type="entry name" value="SEC-C"/>
    <property type="match status" value="1"/>
</dbReference>
<comment type="caution">
    <text evidence="1">The sequence shown here is derived from an EMBL/GenBank/DDBJ whole genome shotgun (WGS) entry which is preliminary data.</text>
</comment>
<protein>
    <recommendedName>
        <fullName evidence="3">YecA family protein</fullName>
    </recommendedName>
</protein>
<dbReference type="SUPFAM" id="SSF101327">
    <property type="entry name" value="YgfB-like"/>
    <property type="match status" value="1"/>
</dbReference>
<dbReference type="RefSeq" id="WP_069517062.1">
    <property type="nucleotide sequence ID" value="NZ_FOFP01000001.1"/>
</dbReference>
<dbReference type="SUPFAM" id="SSF103642">
    <property type="entry name" value="Sec-C motif"/>
    <property type="match status" value="1"/>
</dbReference>
<proteinExistence type="predicted"/>
<evidence type="ECO:0000313" key="1">
    <source>
        <dbReference type="EMBL" id="SEP61821.1"/>
    </source>
</evidence>